<reference evidence="1" key="1">
    <citation type="submission" date="2022-09" db="EMBL/GenBank/DDBJ databases">
        <title>A Global Phylogenomic Analysis of the Shiitake Genus Lentinula.</title>
        <authorList>
            <consortium name="DOE Joint Genome Institute"/>
            <person name="Sierra-Patev S."/>
            <person name="Min B."/>
            <person name="Naranjo-Ortiz M."/>
            <person name="Looney B."/>
            <person name="Konkel Z."/>
            <person name="Slot J.C."/>
            <person name="Sakamoto Y."/>
            <person name="Steenwyk J.L."/>
            <person name="Rokas A."/>
            <person name="Carro J."/>
            <person name="Camarero S."/>
            <person name="Ferreira P."/>
            <person name="Molpeceres G."/>
            <person name="Ruiz-Duenas F.J."/>
            <person name="Serrano A."/>
            <person name="Henrissat B."/>
            <person name="Drula E."/>
            <person name="Hughes K.W."/>
            <person name="Mata J.L."/>
            <person name="Ishikawa N.K."/>
            <person name="Vargas-Isla R."/>
            <person name="Ushijima S."/>
            <person name="Smith C.A."/>
            <person name="Ahrendt S."/>
            <person name="Andreopoulos W."/>
            <person name="He G."/>
            <person name="Labutti K."/>
            <person name="Lipzen A."/>
            <person name="Ng V."/>
            <person name="Riley R."/>
            <person name="Sandor L."/>
            <person name="Barry K."/>
            <person name="Martinez A.T."/>
            <person name="Xiao Y."/>
            <person name="Gibbons J.G."/>
            <person name="Terashima K."/>
            <person name="Grigoriev I.V."/>
            <person name="Hibbett D.S."/>
        </authorList>
    </citation>
    <scope>NUCLEOTIDE SEQUENCE</scope>
    <source>
        <strain evidence="1">TMI1499</strain>
    </source>
</reference>
<dbReference type="EMBL" id="MU795261">
    <property type="protein sequence ID" value="KAJ3807946.1"/>
    <property type="molecule type" value="Genomic_DNA"/>
</dbReference>
<evidence type="ECO:0000313" key="2">
    <source>
        <dbReference type="Proteomes" id="UP001163835"/>
    </source>
</evidence>
<dbReference type="Proteomes" id="UP001163835">
    <property type="component" value="Unassembled WGS sequence"/>
</dbReference>
<evidence type="ECO:0000313" key="1">
    <source>
        <dbReference type="EMBL" id="KAJ3807946.1"/>
    </source>
</evidence>
<comment type="caution">
    <text evidence="1">The sequence shown here is derived from an EMBL/GenBank/DDBJ whole genome shotgun (WGS) entry which is preliminary data.</text>
</comment>
<sequence length="1929" mass="210021">MSDGSKLRDSWSNALNDAETRFKHLLSASSSEWKRVSTSVDPAVNRKGKAKVSSLPELSDVFVHRHSSKSGDDIYRLVLDVPAEEEMVTLEPWRAVLTTPELRQEWDPAVIDAHLVEMFNQDTRISKTNFTLGWPANPRDAVTISRTMHDATTVIDISTSLPRSSDEPAYLRPSPPYLRSNVSLLAWCIQHIKPSQPPSESKRKSSPAGIIRVTCFWQHDLRAMWNIGSSSVVQQLSTMIIGLLKTVTKRATRIPKLIGYGNGITIEKIRFQIDREALTIEYSVIPEDDSHTDQSRGFEDLLVLRDQRRLTRAIECVLPSVEGWDVQLTTKASSEEVEKLPWAALATRSTSYNSSSTSPLDLVVLRLTHAPLIDDHSVLKVKVVIEISGPSSGLRLNGVPQSIKELDEQRDPSSYAAAQSIMPDVGSATDVSLPSSSSVHGSSATSLASSSSAPPLIRVATERSMGAEKTILSRIKRNYIYFSSLLQEPEAKWKRTTEARGVTITQLDSIDPTLVVYRAEATFVGVGLWDLYSAVVSPGARNFWDKQHEDAILLEDVNELTELWHIKTKPAWPVNGRDSVVLKTVYKSPTAIHVFSFSADDSHLFPNIPTVDPNVIRTQVDLQGWAIEALSPNTTLLTLLEQSDPKGWTNKTSIPTQMINALAGIGEFAIKFGGPPIVTRLAGAKANDLRYDHERFNFRLEYEPSTSRRMVGGSPNDNSAAPSTSTTSDEDSGSPTSPVIECEIRCDMDTWGHSLDIVVDPPPQSISCLRRHKLSDEGGGMWLTITHDAVFVDDERLQVIVRRGPGKEKGLVMVNGAKTSVDVEELPEHEIKTLVRRKRVKPPRIPLDQPPVMGVIRRRRAEWDADVLDSPTSENVSNSDGVSSTLPKVSSPLARFFTYAVDQATATTQQTIAAISPMAAGANDALLSSSKLPMQYVLDALSWTQNYHCSTTPQAGWDPVNAKGLSIRRKLVSDISPVIPIHKGEKVIEGISAEELVAVITEPDCRKKWDDRFDSEMVFESYGSGCKTIFMVSKGGFPFRDRGFYIASVVARAQGSPLGSRRNTDTGTPGSGSGDASGRTGCRNAIYCVSTSFSPDSVSQFSAAKYNQYGLPIGRVYIDAWILETLDPYTKENYAVPSSKCIRLVAVDYAGSLPAAMNSLINTNIPRAILTVESYVKSISSMPITRLPAAGFILADRKDDDVDPETYAKFGWKLRKRDGYKTLVYTSSIFVDYPGVAGSEKLSAGDKASRSNVSLSPTRQFPLEKQVTPRASRVELNTLPESSSSDSNLDTIQGVISTSASPPLSAPITPTKFLPSSTPPSFSNIASLSSLSSMAHLSTNGIINNLNNINNVNLTQAMPGQRERTASVSNSGFRGRSSSAFTLKGEVRHTTDLLVGEIVIDSKLYPEGYMIILKSKTLKITGKEGKGLKEGERRDESKSPPRTNDSAITKGSANLNATPINLDLLLSSSTSYSSGVATETSISSPSSPSIPSVSNPNLSSDPELLEHQLPLSYTIHTIPLSPLHSSGSGIGTGTNSDSSYTYDYESESPTRHLLKLTLPTAQYCVSTIQDPLTGETQVAPPKPSWLLEMEEGGAVVYVEVKPVQKDADSVVMVKGKVWVIDGRNGVNDSKSSHDTKSKVWNAKRNLWEVAVVGEKESLTTLGREELLDDRVSKMSILLRATNESEALPDDLKTPVGIADSLLDAKTVEVYGQITVADAMDRQSSGDSTAEDSNSRTKSGTGDGVVQQGTHAPESPETPRPSLTQQGSAGGSVFPFKFLPSYPYPNPLSRFITLGTVTSTTPAETSGPNDSSGGNVNTTGGGKVAVMGPKLRKRSDSVERPTVANPTRLYPVSTLMIVALIAFLIGSLFRSLLSPADFVYVVRDLGEAADAQMLGDVAGTGTGWREMRRLFEIKYVFAGWDFQVAMVRRH</sequence>
<organism evidence="1 2">
    <name type="scientific">Lentinula aff. lateritia</name>
    <dbReference type="NCBI Taxonomy" id="2804960"/>
    <lineage>
        <taxon>Eukaryota</taxon>
        <taxon>Fungi</taxon>
        <taxon>Dikarya</taxon>
        <taxon>Basidiomycota</taxon>
        <taxon>Agaricomycotina</taxon>
        <taxon>Agaricomycetes</taxon>
        <taxon>Agaricomycetidae</taxon>
        <taxon>Agaricales</taxon>
        <taxon>Marasmiineae</taxon>
        <taxon>Omphalotaceae</taxon>
        <taxon>Lentinula</taxon>
    </lineage>
</organism>
<keyword evidence="2" id="KW-1185">Reference proteome</keyword>
<protein>
    <submittedName>
        <fullName evidence="1">Uncharacterized protein</fullName>
    </submittedName>
</protein>
<proteinExistence type="predicted"/>
<name>A0ACC1TTP6_9AGAR</name>
<accession>A0ACC1TTP6</accession>
<gene>
    <name evidence="1" type="ORF">F5876DRAFT_90321</name>
</gene>